<evidence type="ECO:0000256" key="9">
    <source>
        <dbReference type="ARBA" id="ARBA00023128"/>
    </source>
</evidence>
<keyword evidence="7 11" id="KW-0249">Electron transport</keyword>
<dbReference type="GO" id="GO:0005743">
    <property type="term" value="C:mitochondrial inner membrane"/>
    <property type="evidence" value="ECO:0007669"/>
    <property type="project" value="UniProtKB-SubCell"/>
</dbReference>
<sequence length="62" mass="7090">AMSLVTTLYNNILRRSSTYALAIVAGAFFFERGFDLASEHLYSEINKGKLWKDIKEKYTPAE</sequence>
<evidence type="ECO:0000256" key="10">
    <source>
        <dbReference type="ARBA" id="ARBA00023136"/>
    </source>
</evidence>
<proteinExistence type="inferred from homology"/>
<evidence type="ECO:0000256" key="11">
    <source>
        <dbReference type="RuleBase" id="RU368056"/>
    </source>
</evidence>
<evidence type="ECO:0000256" key="5">
    <source>
        <dbReference type="ARBA" id="ARBA00022692"/>
    </source>
</evidence>
<organism evidence="12 13">
    <name type="scientific">Daphnia pulex</name>
    <name type="common">Water flea</name>
    <dbReference type="NCBI Taxonomy" id="6669"/>
    <lineage>
        <taxon>Eukaryota</taxon>
        <taxon>Metazoa</taxon>
        <taxon>Ecdysozoa</taxon>
        <taxon>Arthropoda</taxon>
        <taxon>Crustacea</taxon>
        <taxon>Branchiopoda</taxon>
        <taxon>Diplostraca</taxon>
        <taxon>Cladocera</taxon>
        <taxon>Anomopoda</taxon>
        <taxon>Daphniidae</taxon>
        <taxon>Daphnia</taxon>
    </lineage>
</organism>
<keyword evidence="3 11" id="KW-0813">Transport</keyword>
<dbReference type="OMA" id="IKHKYEV"/>
<dbReference type="GO" id="GO:0045275">
    <property type="term" value="C:respiratory chain complex III"/>
    <property type="evidence" value="ECO:0000318"/>
    <property type="project" value="GO_Central"/>
</dbReference>
<keyword evidence="8" id="KW-1133">Transmembrane helix</keyword>
<accession>E9HJU4</accession>
<dbReference type="AlphaFoldDB" id="E9HJU4"/>
<dbReference type="KEGG" id="dpx:DAPPUDRAFT_63495"/>
<dbReference type="SUPFAM" id="SSF81514">
    <property type="entry name" value="Subunit X (non-heme 7 kDa protein) of cytochrome bc1 complex (Ubiquinol-cytochrome c reductase)"/>
    <property type="match status" value="1"/>
</dbReference>
<dbReference type="Pfam" id="PF05365">
    <property type="entry name" value="UCR_UQCRX_QCR9"/>
    <property type="match status" value="1"/>
</dbReference>
<dbReference type="STRING" id="6669.E9HJU4"/>
<evidence type="ECO:0000256" key="4">
    <source>
        <dbReference type="ARBA" id="ARBA00022660"/>
    </source>
</evidence>
<keyword evidence="13" id="KW-1185">Reference proteome</keyword>
<dbReference type="OrthoDB" id="6343265at2759"/>
<comment type="function">
    <text evidence="11">Component of the ubiquinol-cytochrome c oxidoreductase, a multisubunit transmembrane complex that is part of the mitochondrial electron transport chain which drives oxidative phosphorylation. The complex plays an important role in the uptake of multiple carbon sources present in different host niches.</text>
</comment>
<dbReference type="HOGENOM" id="CLU_171977_2_0_1"/>
<feature type="non-terminal residue" evidence="12">
    <location>
        <position position="62"/>
    </location>
</feature>
<dbReference type="InterPro" id="IPR008027">
    <property type="entry name" value="QCR9"/>
</dbReference>
<evidence type="ECO:0000256" key="7">
    <source>
        <dbReference type="ARBA" id="ARBA00022982"/>
    </source>
</evidence>
<comment type="similarity">
    <text evidence="2 11">Belongs to the UQCR10/QCR9 family.</text>
</comment>
<protein>
    <recommendedName>
        <fullName evidence="11">Complex III subunit 9</fullName>
    </recommendedName>
</protein>
<evidence type="ECO:0000313" key="13">
    <source>
        <dbReference type="Proteomes" id="UP000000305"/>
    </source>
</evidence>
<evidence type="ECO:0000256" key="2">
    <source>
        <dbReference type="ARBA" id="ARBA00007856"/>
    </source>
</evidence>
<keyword evidence="10" id="KW-0472">Membrane</keyword>
<evidence type="ECO:0000256" key="6">
    <source>
        <dbReference type="ARBA" id="ARBA00022792"/>
    </source>
</evidence>
<dbReference type="Proteomes" id="UP000000305">
    <property type="component" value="Unassembled WGS sequence"/>
</dbReference>
<gene>
    <name evidence="12" type="ORF">DAPPUDRAFT_63495</name>
</gene>
<evidence type="ECO:0000256" key="8">
    <source>
        <dbReference type="ARBA" id="ARBA00022989"/>
    </source>
</evidence>
<dbReference type="InParanoid" id="E9HJU4"/>
<dbReference type="InterPro" id="IPR036656">
    <property type="entry name" value="QCR9_sf"/>
</dbReference>
<evidence type="ECO:0000256" key="1">
    <source>
        <dbReference type="ARBA" id="ARBA00004434"/>
    </source>
</evidence>
<evidence type="ECO:0000256" key="3">
    <source>
        <dbReference type="ARBA" id="ARBA00022448"/>
    </source>
</evidence>
<comment type="subcellular location">
    <subcellularLocation>
        <location evidence="1 11">Mitochondrion inner membrane</location>
        <topology evidence="1 11">Single-pass membrane protein</topology>
    </subcellularLocation>
</comment>
<evidence type="ECO:0000313" key="12">
    <source>
        <dbReference type="EMBL" id="EFX68010.1"/>
    </source>
</evidence>
<keyword evidence="4 11" id="KW-0679">Respiratory chain</keyword>
<dbReference type="GO" id="GO:0006122">
    <property type="term" value="P:mitochondrial electron transport, ubiquinol to cytochrome c"/>
    <property type="evidence" value="ECO:0000318"/>
    <property type="project" value="GO_Central"/>
</dbReference>
<dbReference type="eggNOG" id="KOG3494">
    <property type="taxonomic scope" value="Eukaryota"/>
</dbReference>
<comment type="subunit">
    <text evidence="11">Component of the ubiquinol-cytochrome c oxidoreductase (cytochrome b-c1 complex, complex III, CIII), a multisubunit enzyme composed of 3 respiratory subunits cytochrome b, cytochrome c1 and Rieske protein, 2 core protein subunits, and additional low-molecular weight protein subunits.</text>
</comment>
<name>E9HJU4_DAPPU</name>
<dbReference type="EMBL" id="GL732664">
    <property type="protein sequence ID" value="EFX68010.1"/>
    <property type="molecule type" value="Genomic_DNA"/>
</dbReference>
<dbReference type="FunCoup" id="E9HJU4">
    <property type="interactions" value="554"/>
</dbReference>
<dbReference type="PhylomeDB" id="E9HJU4"/>
<keyword evidence="9 11" id="KW-0496">Mitochondrion</keyword>
<keyword evidence="5" id="KW-0812">Transmembrane</keyword>
<dbReference type="PANTHER" id="PTHR12980:SF0">
    <property type="entry name" value="CYTOCHROME B-C1 COMPLEX SUBUNIT 9"/>
    <property type="match status" value="1"/>
</dbReference>
<dbReference type="FunFam" id="1.20.5.260:FF:000001">
    <property type="entry name" value="Cytochrome b-c1 complex subunit 9"/>
    <property type="match status" value="1"/>
</dbReference>
<keyword evidence="6 11" id="KW-0999">Mitochondrion inner membrane</keyword>
<reference evidence="12 13" key="1">
    <citation type="journal article" date="2011" name="Science">
        <title>The ecoresponsive genome of Daphnia pulex.</title>
        <authorList>
            <person name="Colbourne J.K."/>
            <person name="Pfrender M.E."/>
            <person name="Gilbert D."/>
            <person name="Thomas W.K."/>
            <person name="Tucker A."/>
            <person name="Oakley T.H."/>
            <person name="Tokishita S."/>
            <person name="Aerts A."/>
            <person name="Arnold G.J."/>
            <person name="Basu M.K."/>
            <person name="Bauer D.J."/>
            <person name="Caceres C.E."/>
            <person name="Carmel L."/>
            <person name="Casola C."/>
            <person name="Choi J.H."/>
            <person name="Detter J.C."/>
            <person name="Dong Q."/>
            <person name="Dusheyko S."/>
            <person name="Eads B.D."/>
            <person name="Frohlich T."/>
            <person name="Geiler-Samerotte K.A."/>
            <person name="Gerlach D."/>
            <person name="Hatcher P."/>
            <person name="Jogdeo S."/>
            <person name="Krijgsveld J."/>
            <person name="Kriventseva E.V."/>
            <person name="Kultz D."/>
            <person name="Laforsch C."/>
            <person name="Lindquist E."/>
            <person name="Lopez J."/>
            <person name="Manak J.R."/>
            <person name="Muller J."/>
            <person name="Pangilinan J."/>
            <person name="Patwardhan R.P."/>
            <person name="Pitluck S."/>
            <person name="Pritham E.J."/>
            <person name="Rechtsteiner A."/>
            <person name="Rho M."/>
            <person name="Rogozin I.B."/>
            <person name="Sakarya O."/>
            <person name="Salamov A."/>
            <person name="Schaack S."/>
            <person name="Shapiro H."/>
            <person name="Shiga Y."/>
            <person name="Skalitzky C."/>
            <person name="Smith Z."/>
            <person name="Souvorov A."/>
            <person name="Sung W."/>
            <person name="Tang Z."/>
            <person name="Tsuchiya D."/>
            <person name="Tu H."/>
            <person name="Vos H."/>
            <person name="Wang M."/>
            <person name="Wolf Y.I."/>
            <person name="Yamagata H."/>
            <person name="Yamada T."/>
            <person name="Ye Y."/>
            <person name="Shaw J.R."/>
            <person name="Andrews J."/>
            <person name="Crease T.J."/>
            <person name="Tang H."/>
            <person name="Lucas S.M."/>
            <person name="Robertson H.M."/>
            <person name="Bork P."/>
            <person name="Koonin E.V."/>
            <person name="Zdobnov E.M."/>
            <person name="Grigoriev I.V."/>
            <person name="Lynch M."/>
            <person name="Boore J.L."/>
        </authorList>
    </citation>
    <scope>NUCLEOTIDE SEQUENCE [LARGE SCALE GENOMIC DNA]</scope>
</reference>
<dbReference type="PANTHER" id="PTHR12980">
    <property type="entry name" value="UBIQUINOL-CYTOCHROME C REDUCTASE COMPLEX, SUBUNIT X"/>
    <property type="match status" value="1"/>
</dbReference>
<dbReference type="Gene3D" id="1.20.5.260">
    <property type="entry name" value="Cytochrome b-c1 complex subunit 9"/>
    <property type="match status" value="1"/>
</dbReference>